<organism evidence="2">
    <name type="scientific">uncultured Gemmatimonadota bacterium</name>
    <dbReference type="NCBI Taxonomy" id="203437"/>
    <lineage>
        <taxon>Bacteria</taxon>
        <taxon>Pseudomonadati</taxon>
        <taxon>Gemmatimonadota</taxon>
        <taxon>environmental samples</taxon>
    </lineage>
</organism>
<feature type="non-terminal residue" evidence="2">
    <location>
        <position position="118"/>
    </location>
</feature>
<dbReference type="AlphaFoldDB" id="A0A6J4KRH6"/>
<evidence type="ECO:0000313" key="2">
    <source>
        <dbReference type="EMBL" id="CAA9312280.1"/>
    </source>
</evidence>
<reference evidence="2" key="1">
    <citation type="submission" date="2020-02" db="EMBL/GenBank/DDBJ databases">
        <authorList>
            <person name="Meier V. D."/>
        </authorList>
    </citation>
    <scope>NUCLEOTIDE SEQUENCE</scope>
    <source>
        <strain evidence="2">AVDCRST_MAG68</strain>
    </source>
</reference>
<sequence>GRANQVLLADASISAAAGHGNRTDRLAQRGGVRGPLASARAHRGSMSRDRRGGGGFRVLPGAGIDHAAHRQKGLEESRDHRAVWRPQAPWRAGIHAQSGKPEALEGRDGHRGPRDRVL</sequence>
<feature type="non-terminal residue" evidence="2">
    <location>
        <position position="1"/>
    </location>
</feature>
<feature type="compositionally biased region" description="Basic and acidic residues" evidence="1">
    <location>
        <begin position="66"/>
        <end position="82"/>
    </location>
</feature>
<evidence type="ECO:0000256" key="1">
    <source>
        <dbReference type="SAM" id="MobiDB-lite"/>
    </source>
</evidence>
<name>A0A6J4KRH6_9BACT</name>
<proteinExistence type="predicted"/>
<dbReference type="EMBL" id="CADCTW010000074">
    <property type="protein sequence ID" value="CAA9312280.1"/>
    <property type="molecule type" value="Genomic_DNA"/>
</dbReference>
<feature type="region of interest" description="Disordered" evidence="1">
    <location>
        <begin position="17"/>
        <end position="118"/>
    </location>
</feature>
<accession>A0A6J4KRH6</accession>
<feature type="compositionally biased region" description="Basic and acidic residues" evidence="1">
    <location>
        <begin position="102"/>
        <end position="118"/>
    </location>
</feature>
<protein>
    <submittedName>
        <fullName evidence="2">Uncharacterized protein</fullName>
    </submittedName>
</protein>
<gene>
    <name evidence="2" type="ORF">AVDCRST_MAG68-1438</name>
</gene>